<keyword evidence="10" id="KW-1185">Reference proteome</keyword>
<keyword evidence="6 8" id="KW-1133">Transmembrane helix</keyword>
<dbReference type="EMBL" id="JAGINW010000001">
    <property type="protein sequence ID" value="MBP2326971.1"/>
    <property type="molecule type" value="Genomic_DNA"/>
</dbReference>
<feature type="transmembrane region" description="Helical" evidence="8">
    <location>
        <begin position="348"/>
        <end position="368"/>
    </location>
</feature>
<comment type="caution">
    <text evidence="9">The sequence shown here is derived from an EMBL/GenBank/DDBJ whole genome shotgun (WGS) entry which is preliminary data.</text>
</comment>
<evidence type="ECO:0000313" key="10">
    <source>
        <dbReference type="Proteomes" id="UP001519332"/>
    </source>
</evidence>
<feature type="transmembrane region" description="Helical" evidence="8">
    <location>
        <begin position="285"/>
        <end position="304"/>
    </location>
</feature>
<sequence length="374" mass="41854">MSGKPVPVPISAYVVDCAVYVNGSRLPGRWTHDAAIAEVRERGEGFVWIGLYEPAAEQIEGIAATYGLHELAVEDAVCAHQRPKLDRYDNMLFMVLKTVHYVAHESPDRANEIVETGEIMAFLGPDFIVTVRHGDHSGLRGLRREIEAMPERLRLGPSAVLHAIADRVVDDYLDVSELFERDIEEAESVVFAPRSPVGAEQMYLMKREVLELRRAIAPLSPPVRRLVDADLALIPAEVRSYFRDVDDHLTIVTDRVTRADELLNGLVNATLAKITLQQNNDMRRITAWAAVIAVPTMAVGVYGMNFDFMPELRWTYGYPIMMAVILLACLVVYRILKRNHWLGSGRTVIWVLLLVLAWLTLIIVQIAHGMGAAP</sequence>
<evidence type="ECO:0000256" key="7">
    <source>
        <dbReference type="ARBA" id="ARBA00023136"/>
    </source>
</evidence>
<dbReference type="CDD" id="cd12830">
    <property type="entry name" value="MtCorA-like"/>
    <property type="match status" value="1"/>
</dbReference>
<evidence type="ECO:0000256" key="2">
    <source>
        <dbReference type="ARBA" id="ARBA00009765"/>
    </source>
</evidence>
<accession>A0ABS4TRD1</accession>
<gene>
    <name evidence="9" type="ORF">JOF56_007356</name>
</gene>
<keyword evidence="5 8" id="KW-0812">Transmembrane</keyword>
<dbReference type="PANTHER" id="PTHR46494">
    <property type="entry name" value="CORA FAMILY METAL ION TRANSPORTER (EUROFUNG)"/>
    <property type="match status" value="1"/>
</dbReference>
<dbReference type="PANTHER" id="PTHR46494:SF1">
    <property type="entry name" value="CORA FAMILY METAL ION TRANSPORTER (EUROFUNG)"/>
    <property type="match status" value="1"/>
</dbReference>
<evidence type="ECO:0000313" key="9">
    <source>
        <dbReference type="EMBL" id="MBP2326971.1"/>
    </source>
</evidence>
<evidence type="ECO:0000256" key="6">
    <source>
        <dbReference type="ARBA" id="ARBA00022989"/>
    </source>
</evidence>
<dbReference type="Proteomes" id="UP001519332">
    <property type="component" value="Unassembled WGS sequence"/>
</dbReference>
<evidence type="ECO:0000256" key="1">
    <source>
        <dbReference type="ARBA" id="ARBA00004651"/>
    </source>
</evidence>
<keyword evidence="7 8" id="KW-0472">Membrane</keyword>
<organism evidence="9 10">
    <name type="scientific">Kibdelosporangium banguiense</name>
    <dbReference type="NCBI Taxonomy" id="1365924"/>
    <lineage>
        <taxon>Bacteria</taxon>
        <taxon>Bacillati</taxon>
        <taxon>Actinomycetota</taxon>
        <taxon>Actinomycetes</taxon>
        <taxon>Pseudonocardiales</taxon>
        <taxon>Pseudonocardiaceae</taxon>
        <taxon>Kibdelosporangium</taxon>
    </lineage>
</organism>
<dbReference type="Gene3D" id="3.30.460.20">
    <property type="entry name" value="CorA soluble domain-like"/>
    <property type="match status" value="1"/>
</dbReference>
<keyword evidence="4" id="KW-1003">Cell membrane</keyword>
<keyword evidence="3" id="KW-0813">Transport</keyword>
<comment type="similarity">
    <text evidence="2">Belongs to the CorA metal ion transporter (MIT) (TC 1.A.35) family.</text>
</comment>
<reference evidence="9 10" key="1">
    <citation type="submission" date="2021-03" db="EMBL/GenBank/DDBJ databases">
        <title>Sequencing the genomes of 1000 actinobacteria strains.</title>
        <authorList>
            <person name="Klenk H.-P."/>
        </authorList>
    </citation>
    <scope>NUCLEOTIDE SEQUENCE [LARGE SCALE GENOMIC DNA]</scope>
    <source>
        <strain evidence="9 10">DSM 46670</strain>
    </source>
</reference>
<dbReference type="InterPro" id="IPR002523">
    <property type="entry name" value="MgTranspt_CorA/ZnTranspt_ZntB"/>
</dbReference>
<protein>
    <submittedName>
        <fullName evidence="9">Magnesium transporter</fullName>
    </submittedName>
</protein>
<dbReference type="InterPro" id="IPR045861">
    <property type="entry name" value="CorA_cytoplasmic_dom"/>
</dbReference>
<evidence type="ECO:0000256" key="8">
    <source>
        <dbReference type="SAM" id="Phobius"/>
    </source>
</evidence>
<dbReference type="Pfam" id="PF01544">
    <property type="entry name" value="CorA"/>
    <property type="match status" value="1"/>
</dbReference>
<dbReference type="InterPro" id="IPR045863">
    <property type="entry name" value="CorA_TM1_TM2"/>
</dbReference>
<proteinExistence type="inferred from homology"/>
<evidence type="ECO:0000256" key="3">
    <source>
        <dbReference type="ARBA" id="ARBA00022448"/>
    </source>
</evidence>
<dbReference type="RefSeq" id="WP_209643977.1">
    <property type="nucleotide sequence ID" value="NZ_JAGINW010000001.1"/>
</dbReference>
<comment type="subcellular location">
    <subcellularLocation>
        <location evidence="1">Cell membrane</location>
        <topology evidence="1">Multi-pass membrane protein</topology>
    </subcellularLocation>
</comment>
<evidence type="ECO:0000256" key="5">
    <source>
        <dbReference type="ARBA" id="ARBA00022692"/>
    </source>
</evidence>
<feature type="transmembrane region" description="Helical" evidence="8">
    <location>
        <begin position="316"/>
        <end position="336"/>
    </location>
</feature>
<dbReference type="SUPFAM" id="SSF143865">
    <property type="entry name" value="CorA soluble domain-like"/>
    <property type="match status" value="1"/>
</dbReference>
<name>A0ABS4TRD1_9PSEU</name>
<evidence type="ECO:0000256" key="4">
    <source>
        <dbReference type="ARBA" id="ARBA00022475"/>
    </source>
</evidence>
<dbReference type="SUPFAM" id="SSF144083">
    <property type="entry name" value="Magnesium transport protein CorA, transmembrane region"/>
    <property type="match status" value="1"/>
</dbReference>
<dbReference type="Gene3D" id="1.20.58.340">
    <property type="entry name" value="Magnesium transport protein CorA, transmembrane region"/>
    <property type="match status" value="2"/>
</dbReference>